<dbReference type="InterPro" id="IPR021322">
    <property type="entry name" value="DUF2924"/>
</dbReference>
<name>A0A518RE22_9SPHN</name>
<accession>A0A518RE22</accession>
<dbReference type="OrthoDB" id="8456477at2"/>
<dbReference type="KEGG" id="ssua:FPZ54_06400"/>
<dbReference type="Proteomes" id="UP000318055">
    <property type="component" value="Chromosome"/>
</dbReference>
<organism evidence="1 2">
    <name type="scientific">Sphingomonas suaedae</name>
    <dbReference type="NCBI Taxonomy" id="2599297"/>
    <lineage>
        <taxon>Bacteria</taxon>
        <taxon>Pseudomonadati</taxon>
        <taxon>Pseudomonadota</taxon>
        <taxon>Alphaproteobacteria</taxon>
        <taxon>Sphingomonadales</taxon>
        <taxon>Sphingomonadaceae</taxon>
        <taxon>Sphingomonas</taxon>
    </lineage>
</organism>
<dbReference type="AlphaFoldDB" id="A0A518RE22"/>
<gene>
    <name evidence="1" type="ORF">FPZ54_06400</name>
</gene>
<evidence type="ECO:0000313" key="1">
    <source>
        <dbReference type="EMBL" id="QDX25686.1"/>
    </source>
</evidence>
<evidence type="ECO:0000313" key="2">
    <source>
        <dbReference type="Proteomes" id="UP000318055"/>
    </source>
</evidence>
<reference evidence="1 2" key="1">
    <citation type="submission" date="2019-07" db="EMBL/GenBank/DDBJ databases">
        <title>Sphingomonas alkalisoli sp. nov., isolated from rhizosphere soil of Suaedae salsa.</title>
        <authorList>
            <person name="Zhang H."/>
            <person name="Xu L."/>
            <person name="Zhang J.-X."/>
            <person name="Sun J.-Q."/>
        </authorList>
    </citation>
    <scope>NUCLEOTIDE SEQUENCE [LARGE SCALE GENOMIC DNA]</scope>
    <source>
        <strain evidence="1 2">XS-10</strain>
    </source>
</reference>
<dbReference type="EMBL" id="CP042239">
    <property type="protein sequence ID" value="QDX25686.1"/>
    <property type="molecule type" value="Genomic_DNA"/>
</dbReference>
<dbReference type="Pfam" id="PF11149">
    <property type="entry name" value="DUF2924"/>
    <property type="match status" value="1"/>
</dbReference>
<dbReference type="RefSeq" id="WP_145845835.1">
    <property type="nucleotide sequence ID" value="NZ_CP042239.1"/>
</dbReference>
<protein>
    <submittedName>
        <fullName evidence="1">DUF2924 domain-containing protein</fullName>
    </submittedName>
</protein>
<keyword evidence="2" id="KW-1185">Reference proteome</keyword>
<sequence length="138" mass="15749">MQQIEIDFEVWKELTIRRAHEGHSYNDVLRDLLNLKPATHQQHADAPVPLSGKHKGFALRDGELVEGTQLRAVYKGEEHRAYIREGRWIDEDGREHSSPSAAASAISGTNVNGLRFWHAKRPNDRDFTRLDILLATTK</sequence>
<proteinExistence type="predicted"/>